<dbReference type="EMBL" id="JAWXYG010000011">
    <property type="protein sequence ID" value="KAK4258983.1"/>
    <property type="molecule type" value="Genomic_DNA"/>
</dbReference>
<proteinExistence type="predicted"/>
<organism evidence="1 2">
    <name type="scientific">Acacia crassicarpa</name>
    <name type="common">northern wattle</name>
    <dbReference type="NCBI Taxonomy" id="499986"/>
    <lineage>
        <taxon>Eukaryota</taxon>
        <taxon>Viridiplantae</taxon>
        <taxon>Streptophyta</taxon>
        <taxon>Embryophyta</taxon>
        <taxon>Tracheophyta</taxon>
        <taxon>Spermatophyta</taxon>
        <taxon>Magnoliopsida</taxon>
        <taxon>eudicotyledons</taxon>
        <taxon>Gunneridae</taxon>
        <taxon>Pentapetalae</taxon>
        <taxon>rosids</taxon>
        <taxon>fabids</taxon>
        <taxon>Fabales</taxon>
        <taxon>Fabaceae</taxon>
        <taxon>Caesalpinioideae</taxon>
        <taxon>mimosoid clade</taxon>
        <taxon>Acacieae</taxon>
        <taxon>Acacia</taxon>
    </lineage>
</organism>
<evidence type="ECO:0000313" key="2">
    <source>
        <dbReference type="Proteomes" id="UP001293593"/>
    </source>
</evidence>
<name>A0AAE1ME55_9FABA</name>
<comment type="caution">
    <text evidence="1">The sequence shown here is derived from an EMBL/GenBank/DDBJ whole genome shotgun (WGS) entry which is preliminary data.</text>
</comment>
<evidence type="ECO:0000313" key="1">
    <source>
        <dbReference type="EMBL" id="KAK4258983.1"/>
    </source>
</evidence>
<keyword evidence="2" id="KW-1185">Reference proteome</keyword>
<sequence length="126" mass="14457">MATPPPVAIGTRGTVGSLVRKEIEYFTMFELERRGCRSQRQQQPPRTQAVDQVSARGFSSCRPSFWVSLMTWKRKKRRLSSSVFLPKICSASEVAETHHLDRIPGFSYRILTNDINHIRDCEDCVI</sequence>
<gene>
    <name evidence="1" type="ORF">QN277_005367</name>
</gene>
<protein>
    <submittedName>
        <fullName evidence="1">Uncharacterized protein</fullName>
    </submittedName>
</protein>
<accession>A0AAE1ME55</accession>
<dbReference type="AlphaFoldDB" id="A0AAE1ME55"/>
<reference evidence="1" key="1">
    <citation type="submission" date="2023-10" db="EMBL/GenBank/DDBJ databases">
        <title>Chromosome-level genome of the transformable northern wattle, Acacia crassicarpa.</title>
        <authorList>
            <person name="Massaro I."/>
            <person name="Sinha N.R."/>
            <person name="Poethig S."/>
            <person name="Leichty A.R."/>
        </authorList>
    </citation>
    <scope>NUCLEOTIDE SEQUENCE</scope>
    <source>
        <strain evidence="1">Acra3RX</strain>
        <tissue evidence="1">Leaf</tissue>
    </source>
</reference>
<dbReference type="Proteomes" id="UP001293593">
    <property type="component" value="Unassembled WGS sequence"/>
</dbReference>
<dbReference type="PANTHER" id="PTHR35131:SF1">
    <property type="entry name" value="EXPRESSED PROTEIN"/>
    <property type="match status" value="1"/>
</dbReference>
<dbReference type="PANTHER" id="PTHR35131">
    <property type="entry name" value="EXPRESSED PROTEIN"/>
    <property type="match status" value="1"/>
</dbReference>